<dbReference type="Proteomes" id="UP001634007">
    <property type="component" value="Unassembled WGS sequence"/>
</dbReference>
<feature type="region of interest" description="Disordered" evidence="4">
    <location>
        <begin position="1"/>
        <end position="59"/>
    </location>
</feature>
<dbReference type="Pfam" id="PF00931">
    <property type="entry name" value="NB-ARC"/>
    <property type="match status" value="2"/>
</dbReference>
<dbReference type="Gene3D" id="1.10.8.430">
    <property type="entry name" value="Helical domain of apoptotic protease-activating factors"/>
    <property type="match status" value="1"/>
</dbReference>
<dbReference type="SMART" id="SM00255">
    <property type="entry name" value="TIR"/>
    <property type="match status" value="2"/>
</dbReference>
<feature type="domain" description="TIR" evidence="5">
    <location>
        <begin position="64"/>
        <end position="230"/>
    </location>
</feature>
<feature type="domain" description="TIR" evidence="5">
    <location>
        <begin position="1174"/>
        <end position="1339"/>
    </location>
</feature>
<reference evidence="6 7" key="1">
    <citation type="submission" date="2024-11" db="EMBL/GenBank/DDBJ databases">
        <title>Chromosome-level genome assembly of Eucalyptus globulus Labill. provides insights into its genome evolution.</title>
        <authorList>
            <person name="Li X."/>
        </authorList>
    </citation>
    <scope>NUCLEOTIDE SEQUENCE [LARGE SCALE GENOMIC DNA]</scope>
    <source>
        <strain evidence="6">CL2024</strain>
        <tissue evidence="6">Fresh tender leaves</tissue>
    </source>
</reference>
<protein>
    <recommendedName>
        <fullName evidence="5">TIR domain-containing protein</fullName>
    </recommendedName>
</protein>
<dbReference type="PROSITE" id="PS50104">
    <property type="entry name" value="TIR"/>
    <property type="match status" value="2"/>
</dbReference>
<dbReference type="PANTHER" id="PTHR11017:SF570">
    <property type="entry name" value="DISEASE RESISTANCE PROTEIN (TIR-NBS CLASS)-RELATED"/>
    <property type="match status" value="1"/>
</dbReference>
<keyword evidence="1" id="KW-0433">Leucine-rich repeat</keyword>
<dbReference type="InterPro" id="IPR027417">
    <property type="entry name" value="P-loop_NTPase"/>
</dbReference>
<proteinExistence type="predicted"/>
<dbReference type="Pfam" id="PF00560">
    <property type="entry name" value="LRR_1"/>
    <property type="match status" value="1"/>
</dbReference>
<gene>
    <name evidence="6" type="ORF">ACJRO7_017169</name>
</gene>
<dbReference type="Pfam" id="PF23282">
    <property type="entry name" value="WHD_ROQ1"/>
    <property type="match status" value="1"/>
</dbReference>
<dbReference type="InterPro" id="IPR042197">
    <property type="entry name" value="Apaf_helical"/>
</dbReference>
<name>A0ABD3L0K4_EUCGL</name>
<dbReference type="InterPro" id="IPR035897">
    <property type="entry name" value="Toll_tir_struct_dom_sf"/>
</dbReference>
<keyword evidence="2" id="KW-0677">Repeat</keyword>
<sequence>MDKKRNFGWGQLTKPKRRRGSESTSRTNDASGEENEALRRDSASTSRTDDVSGEENEAFNTSGTEYDVFLSFRGPDTRNNFTDCLYRRLRLAGFHVFLDNEELRVGKEIGGELLKALNKSRIYIPIFSHNYAASSWCLREVAHLEKCTSKSNGKKEILPIFYDVDPDDVKLKTELYKTAIAKHEEKFGPDELKRWEAALVEVARLKGWDLKRKGQGELIELVVEEVFCKLNARYVSVPKYLIEDHPQIKAIAEKLEVDSNGVRFLSIHGGGGIGKTVLARIVFNRLSHHFDGVSFLNDVRESSKCGLIDLQKKLLSSFVGSVIAHQIKDIEDGMRWIKKVCNTKKCLIVLDDLDKKEQLEKLAGESDWFGFGSRIIITTRDKSIMMTQVESSNEQGQNQINRVLSYEVREMKYGQALKLFCKHAFRRDSPIEGYDHLAEKIVRRVGMLPLAVEVIGSSLYCEGLVQEEHLDKIELWKDTLKQLDEGPYKDVRDALMISYDRLEPKHKEVFLDIACFFTNEDQTYPIIMWRDRNYHPYHAISILLLRSLIKTRDGKKFWMHDQVRDLGRYIVLEEYPCKENPHKFSRVWIQEDALKLLERKERNPDVEALSLTPNGCSRNFTPEEFAALPNLRFLRVKEFDFCGNFENLLLELRWLSWQTWETTFHVNNFHFSNLLVLDLSYSNIGDGWGGWGQMKMDRLKILDLTGCVRLKKTPKFSNFMSLEKLILAGCVELTTIDRSIGKLEHLTTLNIKGCRLLGELPEEVGALQSLTEVIMPQTFQCFKLSEAFGILKSLSSLILDEHLGINQLPSYIGGLVKVTYLSLRWCVGIQKLPCSLGKMEMLGELDLSMSGIVELPVSIGDMKKLKVIRVSYTMIRKFPRTIGQVEMLEELHAKKCWDLTNENIEEFGKLSHLKILDLSYTHVSRFPAVLGCLSHLHTLELGSSDLQEVPDLPSSLTRLHMQARQFQSILNLSSLVNLDYLELSTLTVSREEPNPSWINNLPVKQLIHPLPSGLSTLKCRGIILLPSLSNLRKLSVLCVIEYPMPYFSISQGLIYLTELKLSKCKFVEIIYVSCLKNLQHLELNRLDRLVKIEGLSELASLLHFRISDCYMIERLPNLSKLDKLQHIELEACPKIKAIEGIKGLERLVWDNRGCIVLERLLDVSRSTWISRKIPECQVFLSFNGPDTSISIVDVLYKNLVRNQISVIRDDDILSFGDGIGEELPQALNDYHIYIPFLSKNYASNWRCLRELAHMVKCTSNSHGKKIILPIFYDVEVDDVNLKSALYRSALDKHRWKFGNEVEEWEMALREIAHMRQFNMNGNSHGELIESVVREVSRKLRGKNVDVPEHLVEDHNQIEVIIDKLDVHSGGVRFVGIHGMGGIGKTTLAKVVFNKLLLQFDSASFLQNVRE</sequence>
<dbReference type="GO" id="GO:0051707">
    <property type="term" value="P:response to other organism"/>
    <property type="evidence" value="ECO:0007669"/>
    <property type="project" value="UniProtKB-ARBA"/>
</dbReference>
<evidence type="ECO:0000256" key="2">
    <source>
        <dbReference type="ARBA" id="ARBA00022737"/>
    </source>
</evidence>
<dbReference type="InterPro" id="IPR032675">
    <property type="entry name" value="LRR_dom_sf"/>
</dbReference>
<dbReference type="SUPFAM" id="SSF52540">
    <property type="entry name" value="P-loop containing nucleoside triphosphate hydrolases"/>
    <property type="match status" value="2"/>
</dbReference>
<evidence type="ECO:0000256" key="1">
    <source>
        <dbReference type="ARBA" id="ARBA00022614"/>
    </source>
</evidence>
<evidence type="ECO:0000313" key="7">
    <source>
        <dbReference type="Proteomes" id="UP001634007"/>
    </source>
</evidence>
<dbReference type="InterPro" id="IPR000157">
    <property type="entry name" value="TIR_dom"/>
</dbReference>
<dbReference type="InterPro" id="IPR001611">
    <property type="entry name" value="Leu-rich_rpt"/>
</dbReference>
<dbReference type="PRINTS" id="PR00364">
    <property type="entry name" value="DISEASERSIST"/>
</dbReference>
<evidence type="ECO:0000259" key="5">
    <source>
        <dbReference type="PROSITE" id="PS50104"/>
    </source>
</evidence>
<dbReference type="Gene3D" id="3.40.50.300">
    <property type="entry name" value="P-loop containing nucleotide triphosphate hydrolases"/>
    <property type="match status" value="2"/>
</dbReference>
<dbReference type="InterPro" id="IPR055414">
    <property type="entry name" value="LRR_R13L4/SHOC2-like"/>
</dbReference>
<dbReference type="Gene3D" id="3.40.50.10140">
    <property type="entry name" value="Toll/interleukin-1 receptor homology (TIR) domain"/>
    <property type="match status" value="2"/>
</dbReference>
<dbReference type="InterPro" id="IPR058192">
    <property type="entry name" value="WHD_ROQ1-like"/>
</dbReference>
<dbReference type="EMBL" id="JBJKBG010000004">
    <property type="protein sequence ID" value="KAL3741660.1"/>
    <property type="molecule type" value="Genomic_DNA"/>
</dbReference>
<feature type="compositionally biased region" description="Basic and acidic residues" evidence="4">
    <location>
        <begin position="36"/>
        <end position="50"/>
    </location>
</feature>
<evidence type="ECO:0000256" key="3">
    <source>
        <dbReference type="ARBA" id="ARBA00022821"/>
    </source>
</evidence>
<keyword evidence="3" id="KW-0611">Plant defense</keyword>
<keyword evidence="7" id="KW-1185">Reference proteome</keyword>
<comment type="caution">
    <text evidence="6">The sequence shown here is derived from an EMBL/GenBank/DDBJ whole genome shotgun (WGS) entry which is preliminary data.</text>
</comment>
<accession>A0ABD3L0K4</accession>
<dbReference type="Pfam" id="PF23598">
    <property type="entry name" value="LRR_14"/>
    <property type="match status" value="1"/>
</dbReference>
<dbReference type="PANTHER" id="PTHR11017">
    <property type="entry name" value="LEUCINE-RICH REPEAT-CONTAINING PROTEIN"/>
    <property type="match status" value="1"/>
</dbReference>
<dbReference type="SUPFAM" id="SSF52200">
    <property type="entry name" value="Toll/Interleukin receptor TIR domain"/>
    <property type="match status" value="2"/>
</dbReference>
<dbReference type="InterPro" id="IPR002182">
    <property type="entry name" value="NB-ARC"/>
</dbReference>
<dbReference type="InterPro" id="IPR044974">
    <property type="entry name" value="Disease_R_plants"/>
</dbReference>
<dbReference type="Pfam" id="PF01582">
    <property type="entry name" value="TIR"/>
    <property type="match status" value="2"/>
</dbReference>
<organism evidence="6 7">
    <name type="scientific">Eucalyptus globulus</name>
    <name type="common">Tasmanian blue gum</name>
    <dbReference type="NCBI Taxonomy" id="34317"/>
    <lineage>
        <taxon>Eukaryota</taxon>
        <taxon>Viridiplantae</taxon>
        <taxon>Streptophyta</taxon>
        <taxon>Embryophyta</taxon>
        <taxon>Tracheophyta</taxon>
        <taxon>Spermatophyta</taxon>
        <taxon>Magnoliopsida</taxon>
        <taxon>eudicotyledons</taxon>
        <taxon>Gunneridae</taxon>
        <taxon>Pentapetalae</taxon>
        <taxon>rosids</taxon>
        <taxon>malvids</taxon>
        <taxon>Myrtales</taxon>
        <taxon>Myrtaceae</taxon>
        <taxon>Myrtoideae</taxon>
        <taxon>Eucalypteae</taxon>
        <taxon>Eucalyptus</taxon>
    </lineage>
</organism>
<evidence type="ECO:0000313" key="6">
    <source>
        <dbReference type="EMBL" id="KAL3741660.1"/>
    </source>
</evidence>
<dbReference type="GO" id="GO:0006952">
    <property type="term" value="P:defense response"/>
    <property type="evidence" value="ECO:0007669"/>
    <property type="project" value="UniProtKB-KW"/>
</dbReference>
<dbReference type="Gene3D" id="3.80.10.10">
    <property type="entry name" value="Ribonuclease Inhibitor"/>
    <property type="match status" value="3"/>
</dbReference>
<evidence type="ECO:0000256" key="4">
    <source>
        <dbReference type="SAM" id="MobiDB-lite"/>
    </source>
</evidence>
<dbReference type="SUPFAM" id="SSF52058">
    <property type="entry name" value="L domain-like"/>
    <property type="match status" value="1"/>
</dbReference>